<feature type="transmembrane region" description="Helical" evidence="7">
    <location>
        <begin position="168"/>
        <end position="186"/>
    </location>
</feature>
<dbReference type="AlphaFoldDB" id="A0A1T4WZ11"/>
<feature type="compositionally biased region" description="Basic and acidic residues" evidence="6">
    <location>
        <begin position="1"/>
        <end position="12"/>
    </location>
</feature>
<evidence type="ECO:0000313" key="8">
    <source>
        <dbReference type="EMBL" id="SKA82095.1"/>
    </source>
</evidence>
<dbReference type="InterPro" id="IPR019533">
    <property type="entry name" value="Peptidase_S26"/>
</dbReference>
<dbReference type="NCBIfam" id="TIGR02228">
    <property type="entry name" value="sigpep_I_arch"/>
    <property type="match status" value="1"/>
</dbReference>
<evidence type="ECO:0000256" key="5">
    <source>
        <dbReference type="NCBIfam" id="TIGR02228"/>
    </source>
</evidence>
<evidence type="ECO:0000256" key="6">
    <source>
        <dbReference type="SAM" id="MobiDB-lite"/>
    </source>
</evidence>
<evidence type="ECO:0000256" key="3">
    <source>
        <dbReference type="ARBA" id="ARBA00022989"/>
    </source>
</evidence>
<evidence type="ECO:0000256" key="1">
    <source>
        <dbReference type="ARBA" id="ARBA00004370"/>
    </source>
</evidence>
<organism evidence="8 9">
    <name type="scientific">Agreia bicolorata</name>
    <dbReference type="NCBI Taxonomy" id="110935"/>
    <lineage>
        <taxon>Bacteria</taxon>
        <taxon>Bacillati</taxon>
        <taxon>Actinomycetota</taxon>
        <taxon>Actinomycetes</taxon>
        <taxon>Micrococcales</taxon>
        <taxon>Microbacteriaceae</taxon>
        <taxon>Agreia</taxon>
    </lineage>
</organism>
<keyword evidence="4 7" id="KW-0472">Membrane</keyword>
<reference evidence="9" key="1">
    <citation type="submission" date="2017-02" db="EMBL/GenBank/DDBJ databases">
        <authorList>
            <person name="Varghese N."/>
            <person name="Submissions S."/>
        </authorList>
    </citation>
    <scope>NUCLEOTIDE SEQUENCE [LARGE SCALE GENOMIC DNA]</scope>
    <source>
        <strain evidence="9">VKM Ac-2052</strain>
    </source>
</reference>
<comment type="subcellular location">
    <subcellularLocation>
        <location evidence="1">Membrane</location>
    </subcellularLocation>
</comment>
<dbReference type="RefSeq" id="WP_044442641.1">
    <property type="nucleotide sequence ID" value="NZ_FUYG01000001.1"/>
</dbReference>
<proteinExistence type="predicted"/>
<sequence length="206" mass="21743">MSRVAEIRGTHREHPHAHGGSRHPRRLASVATRIRDAALALAGLAGLAAIAWGIATVFFGFSLVTFATGSMAPTIPTGSLALVREVPASELEVGQVVTLQRGGERLPITHRIIAIEPDPNVPTGRIVSMQGDANTIPDLFPYHVKTGKVVLGSIAGGQAISDAIGSPITLVAVTLGAGALVLWAFWPRIPTSSTTEPRRGERRYAR</sequence>
<dbReference type="SUPFAM" id="SSF51306">
    <property type="entry name" value="LexA/Signal peptidase"/>
    <property type="match status" value="1"/>
</dbReference>
<evidence type="ECO:0000256" key="2">
    <source>
        <dbReference type="ARBA" id="ARBA00022692"/>
    </source>
</evidence>
<dbReference type="GO" id="GO:0004252">
    <property type="term" value="F:serine-type endopeptidase activity"/>
    <property type="evidence" value="ECO:0007669"/>
    <property type="project" value="UniProtKB-UniRule"/>
</dbReference>
<dbReference type="GO" id="GO:0006465">
    <property type="term" value="P:signal peptide processing"/>
    <property type="evidence" value="ECO:0007669"/>
    <property type="project" value="UniProtKB-UniRule"/>
</dbReference>
<evidence type="ECO:0000256" key="4">
    <source>
        <dbReference type="ARBA" id="ARBA00023136"/>
    </source>
</evidence>
<gene>
    <name evidence="8" type="ORF">SAMN06295879_0430</name>
</gene>
<dbReference type="EC" id="3.4.21.89" evidence="5"/>
<keyword evidence="2 7" id="KW-0812">Transmembrane</keyword>
<dbReference type="EMBL" id="FUYG01000001">
    <property type="protein sequence ID" value="SKA82095.1"/>
    <property type="molecule type" value="Genomic_DNA"/>
</dbReference>
<dbReference type="Proteomes" id="UP000189735">
    <property type="component" value="Unassembled WGS sequence"/>
</dbReference>
<keyword evidence="3 7" id="KW-1133">Transmembrane helix</keyword>
<dbReference type="CDD" id="cd06530">
    <property type="entry name" value="S26_SPase_I"/>
    <property type="match status" value="1"/>
</dbReference>
<accession>A0A1T4WZ11</accession>
<dbReference type="InterPro" id="IPR001733">
    <property type="entry name" value="Peptidase_S26B"/>
</dbReference>
<dbReference type="InterPro" id="IPR036286">
    <property type="entry name" value="LexA/Signal_pep-like_sf"/>
</dbReference>
<protein>
    <recommendedName>
        <fullName evidence="5">Signal peptidase I</fullName>
        <ecNumber evidence="5">3.4.21.89</ecNumber>
    </recommendedName>
</protein>
<dbReference type="GO" id="GO:0009003">
    <property type="term" value="F:signal peptidase activity"/>
    <property type="evidence" value="ECO:0007669"/>
    <property type="project" value="UniProtKB-EC"/>
</dbReference>
<evidence type="ECO:0000313" key="9">
    <source>
        <dbReference type="Proteomes" id="UP000189735"/>
    </source>
</evidence>
<feature type="transmembrane region" description="Helical" evidence="7">
    <location>
        <begin position="37"/>
        <end position="61"/>
    </location>
</feature>
<dbReference type="GO" id="GO:0016020">
    <property type="term" value="C:membrane"/>
    <property type="evidence" value="ECO:0007669"/>
    <property type="project" value="UniProtKB-SubCell"/>
</dbReference>
<name>A0A1T4WZ11_9MICO</name>
<feature type="compositionally biased region" description="Basic residues" evidence="6">
    <location>
        <begin position="13"/>
        <end position="26"/>
    </location>
</feature>
<evidence type="ECO:0000256" key="7">
    <source>
        <dbReference type="SAM" id="Phobius"/>
    </source>
</evidence>
<feature type="region of interest" description="Disordered" evidence="6">
    <location>
        <begin position="1"/>
        <end position="26"/>
    </location>
</feature>